<dbReference type="Gene3D" id="2.60.210.10">
    <property type="entry name" value="Apoptosis, Tumor Necrosis Factor Receptor Associated Protein 2, Chain A"/>
    <property type="match status" value="1"/>
</dbReference>
<evidence type="ECO:0000313" key="6">
    <source>
        <dbReference type="Proteomes" id="UP000298652"/>
    </source>
</evidence>
<dbReference type="InterPro" id="IPR056423">
    <property type="entry name" value="BACK_BPM_SPOP"/>
</dbReference>
<evidence type="ECO:0000259" key="4">
    <source>
        <dbReference type="PROSITE" id="PS50144"/>
    </source>
</evidence>
<accession>A0A4U6TZ00</accession>
<comment type="similarity">
    <text evidence="2">Belongs to the Tdpoz family.</text>
</comment>
<reference evidence="5" key="1">
    <citation type="submission" date="2019-03" db="EMBL/GenBank/DDBJ databases">
        <title>WGS assembly of Setaria viridis.</title>
        <authorList>
            <person name="Huang P."/>
            <person name="Jenkins J."/>
            <person name="Grimwood J."/>
            <person name="Barry K."/>
            <person name="Healey A."/>
            <person name="Mamidi S."/>
            <person name="Sreedasyam A."/>
            <person name="Shu S."/>
            <person name="Feldman M."/>
            <person name="Wu J."/>
            <person name="Yu Y."/>
            <person name="Chen C."/>
            <person name="Johnson J."/>
            <person name="Rokhsar D."/>
            <person name="Baxter I."/>
            <person name="Schmutz J."/>
            <person name="Brutnell T."/>
            <person name="Kellogg E."/>
        </authorList>
    </citation>
    <scope>NUCLEOTIDE SEQUENCE [LARGE SCALE GENOMIC DNA]</scope>
</reference>
<dbReference type="Gene3D" id="1.25.40.420">
    <property type="match status" value="1"/>
</dbReference>
<dbReference type="AlphaFoldDB" id="A0A4U6TZ00"/>
<dbReference type="PROSITE" id="PS50144">
    <property type="entry name" value="MATH"/>
    <property type="match status" value="1"/>
</dbReference>
<protein>
    <recommendedName>
        <fullName evidence="7">BTB domain-containing protein</fullName>
    </recommendedName>
</protein>
<dbReference type="Pfam" id="PF24570">
    <property type="entry name" value="BACK_BPM_SPOP"/>
    <property type="match status" value="1"/>
</dbReference>
<dbReference type="Pfam" id="PF22486">
    <property type="entry name" value="MATH_2"/>
    <property type="match status" value="1"/>
</dbReference>
<dbReference type="EMBL" id="CM016557">
    <property type="protein sequence ID" value="TKW08250.1"/>
    <property type="molecule type" value="Genomic_DNA"/>
</dbReference>
<dbReference type="PROSITE" id="PS50097">
    <property type="entry name" value="BTB"/>
    <property type="match status" value="1"/>
</dbReference>
<dbReference type="InterPro" id="IPR045005">
    <property type="entry name" value="BPM1-6"/>
</dbReference>
<dbReference type="Gramene" id="TKW08250">
    <property type="protein sequence ID" value="TKW08250"/>
    <property type="gene ID" value="SEVIR_6G016900v2"/>
</dbReference>
<feature type="domain" description="BTB" evidence="3">
    <location>
        <begin position="189"/>
        <end position="255"/>
    </location>
</feature>
<proteinExistence type="inferred from homology"/>
<dbReference type="SUPFAM" id="SSF54695">
    <property type="entry name" value="POZ domain"/>
    <property type="match status" value="1"/>
</dbReference>
<dbReference type="PANTHER" id="PTHR26379">
    <property type="entry name" value="BTB/POZ AND MATH DOMAIN-CONTAINING PROTEIN 1"/>
    <property type="match status" value="1"/>
</dbReference>
<dbReference type="SMART" id="SM00225">
    <property type="entry name" value="BTB"/>
    <property type="match status" value="1"/>
</dbReference>
<comment type="pathway">
    <text evidence="1">Protein modification; protein ubiquitination.</text>
</comment>
<evidence type="ECO:0000259" key="3">
    <source>
        <dbReference type="PROSITE" id="PS50097"/>
    </source>
</evidence>
<sequence>MAPSQRPAKKMVSRCNPETERGTLVFDIAGYSLLKGLGDGKFIRSASFAVGGHDWCIRYYPNGDWSEDCKGYVSIYLELMSKTTGTGVMACFDLRLLNQATGDSKVLKNQVITRMFEGVHLVWGTKIFMKTCELETSPYLKDDRIVIECDIAVVVGTLVHASETVCEIYVPPSDLMDDLRKLLEAEKRTDITFKVEEEVFQAHKFVLAMRSPVFEAELYGPMADKRRQIMIEDMQPAVFKALLHFIYTDSLPAMDDLNENEKEEMVKHLLVAADKYAMERMKLMCESIICKRLHVDSVATTLALADQHNCNKLKDACIGFISSKKKDDVMASKGYEHLKRVCPAIFMDIWENAPKSQKI</sequence>
<name>A0A4U6TZ00_SETVI</name>
<organism evidence="5 6">
    <name type="scientific">Setaria viridis</name>
    <name type="common">Green bristlegrass</name>
    <name type="synonym">Setaria italica subsp. viridis</name>
    <dbReference type="NCBI Taxonomy" id="4556"/>
    <lineage>
        <taxon>Eukaryota</taxon>
        <taxon>Viridiplantae</taxon>
        <taxon>Streptophyta</taxon>
        <taxon>Embryophyta</taxon>
        <taxon>Tracheophyta</taxon>
        <taxon>Spermatophyta</taxon>
        <taxon>Magnoliopsida</taxon>
        <taxon>Liliopsida</taxon>
        <taxon>Poales</taxon>
        <taxon>Poaceae</taxon>
        <taxon>PACMAD clade</taxon>
        <taxon>Panicoideae</taxon>
        <taxon>Panicodae</taxon>
        <taxon>Paniceae</taxon>
        <taxon>Cenchrinae</taxon>
        <taxon>Setaria</taxon>
    </lineage>
</organism>
<gene>
    <name evidence="5" type="ORF">SEVIR_6G016900v2</name>
</gene>
<dbReference type="CDD" id="cd00121">
    <property type="entry name" value="MATH"/>
    <property type="match status" value="1"/>
</dbReference>
<dbReference type="SUPFAM" id="SSF49599">
    <property type="entry name" value="TRAF domain-like"/>
    <property type="match status" value="1"/>
</dbReference>
<dbReference type="InterPro" id="IPR002083">
    <property type="entry name" value="MATH/TRAF_dom"/>
</dbReference>
<dbReference type="OMA" id="YISICVE"/>
<dbReference type="CDD" id="cd18280">
    <property type="entry name" value="BTB_POZ_BPM_plant"/>
    <property type="match status" value="1"/>
</dbReference>
<dbReference type="PANTHER" id="PTHR26379:SF474">
    <property type="entry name" value="OS08G0228200 PROTEIN"/>
    <property type="match status" value="1"/>
</dbReference>
<evidence type="ECO:0000256" key="2">
    <source>
        <dbReference type="ARBA" id="ARBA00010846"/>
    </source>
</evidence>
<dbReference type="InterPro" id="IPR008974">
    <property type="entry name" value="TRAF-like"/>
</dbReference>
<evidence type="ECO:0000256" key="1">
    <source>
        <dbReference type="ARBA" id="ARBA00004906"/>
    </source>
</evidence>
<evidence type="ECO:0000313" key="5">
    <source>
        <dbReference type="EMBL" id="TKW08250.1"/>
    </source>
</evidence>
<dbReference type="Pfam" id="PF00651">
    <property type="entry name" value="BTB"/>
    <property type="match status" value="1"/>
</dbReference>
<feature type="domain" description="MATH" evidence="4">
    <location>
        <begin position="21"/>
        <end position="151"/>
    </location>
</feature>
<dbReference type="InterPro" id="IPR011333">
    <property type="entry name" value="SKP1/BTB/POZ_sf"/>
</dbReference>
<keyword evidence="6" id="KW-1185">Reference proteome</keyword>
<dbReference type="Proteomes" id="UP000298652">
    <property type="component" value="Chromosome 6"/>
</dbReference>
<evidence type="ECO:0008006" key="7">
    <source>
        <dbReference type="Google" id="ProtNLM"/>
    </source>
</evidence>
<dbReference type="Gene3D" id="3.30.710.10">
    <property type="entry name" value="Potassium Channel Kv1.1, Chain A"/>
    <property type="match status" value="1"/>
</dbReference>
<dbReference type="InterPro" id="IPR000210">
    <property type="entry name" value="BTB/POZ_dom"/>
</dbReference>
<dbReference type="GO" id="GO:0016567">
    <property type="term" value="P:protein ubiquitination"/>
    <property type="evidence" value="ECO:0007669"/>
    <property type="project" value="InterPro"/>
</dbReference>